<proteinExistence type="predicted"/>
<dbReference type="EMBL" id="JAMKOV010000302">
    <property type="protein sequence ID" value="KAI8033013.1"/>
    <property type="molecule type" value="Genomic_DNA"/>
</dbReference>
<dbReference type="AlphaFoldDB" id="A0A9P9Y9R3"/>
<accession>A0A9P9Y9R3</accession>
<organism evidence="2 3">
    <name type="scientific">Drosophila gunungcola</name>
    <name type="common">fruit fly</name>
    <dbReference type="NCBI Taxonomy" id="103775"/>
    <lineage>
        <taxon>Eukaryota</taxon>
        <taxon>Metazoa</taxon>
        <taxon>Ecdysozoa</taxon>
        <taxon>Arthropoda</taxon>
        <taxon>Hexapoda</taxon>
        <taxon>Insecta</taxon>
        <taxon>Pterygota</taxon>
        <taxon>Neoptera</taxon>
        <taxon>Endopterygota</taxon>
        <taxon>Diptera</taxon>
        <taxon>Brachycera</taxon>
        <taxon>Muscomorpha</taxon>
        <taxon>Ephydroidea</taxon>
        <taxon>Drosophilidae</taxon>
        <taxon>Drosophila</taxon>
        <taxon>Sophophora</taxon>
    </lineage>
</organism>
<sequence length="77" mass="8453">MHIPGVKASENEPALKENPHLLLCVWHYLGRCSAKDEDDDDDDDDDEEGDTLSSSTDKVNACSGRTKDAEVCTGCQR</sequence>
<evidence type="ECO:0000256" key="1">
    <source>
        <dbReference type="SAM" id="MobiDB-lite"/>
    </source>
</evidence>
<feature type="compositionally biased region" description="Acidic residues" evidence="1">
    <location>
        <begin position="36"/>
        <end position="50"/>
    </location>
</feature>
<dbReference type="Proteomes" id="UP001059596">
    <property type="component" value="Unassembled WGS sequence"/>
</dbReference>
<reference evidence="2" key="1">
    <citation type="journal article" date="2023" name="Genome Biol. Evol.">
        <title>Long-read-based Genome Assembly of Drosophila gunungcola Reveals Fewer Chemosensory Genes in Flower-breeding Species.</title>
        <authorList>
            <person name="Negi A."/>
            <person name="Liao B.Y."/>
            <person name="Yeh S.D."/>
        </authorList>
    </citation>
    <scope>NUCLEOTIDE SEQUENCE</scope>
    <source>
        <strain evidence="2">Sukarami</strain>
    </source>
</reference>
<protein>
    <submittedName>
        <fullName evidence="2">Uncharacterized protein</fullName>
    </submittedName>
</protein>
<feature type="region of interest" description="Disordered" evidence="1">
    <location>
        <begin position="35"/>
        <end position="66"/>
    </location>
</feature>
<gene>
    <name evidence="2" type="ORF">M5D96_014235</name>
</gene>
<name>A0A9P9Y9R3_9MUSC</name>
<evidence type="ECO:0000313" key="2">
    <source>
        <dbReference type="EMBL" id="KAI8033013.1"/>
    </source>
</evidence>
<keyword evidence="3" id="KW-1185">Reference proteome</keyword>
<evidence type="ECO:0000313" key="3">
    <source>
        <dbReference type="Proteomes" id="UP001059596"/>
    </source>
</evidence>
<comment type="caution">
    <text evidence="2">The sequence shown here is derived from an EMBL/GenBank/DDBJ whole genome shotgun (WGS) entry which is preliminary data.</text>
</comment>